<name>A0A9D4URF7_ADICA</name>
<protein>
    <recommendedName>
        <fullName evidence="2">14-3-3 domain-containing protein</fullName>
    </recommendedName>
</protein>
<evidence type="ECO:0000313" key="4">
    <source>
        <dbReference type="Proteomes" id="UP000886520"/>
    </source>
</evidence>
<accession>A0A9D4URF7</accession>
<dbReference type="InterPro" id="IPR023409">
    <property type="entry name" value="14-3-3_CS"/>
</dbReference>
<dbReference type="PANTHER" id="PTHR18860">
    <property type="entry name" value="14-3-3 PROTEIN"/>
    <property type="match status" value="1"/>
</dbReference>
<dbReference type="InterPro" id="IPR000308">
    <property type="entry name" value="14-3-3"/>
</dbReference>
<dbReference type="AlphaFoldDB" id="A0A9D4URF7"/>
<dbReference type="PROSITE" id="PS00796">
    <property type="entry name" value="1433_1"/>
    <property type="match status" value="1"/>
</dbReference>
<sequence length="439" mass="49552">MGEASREECAFLAKLAEQAERYDEMVEFMEKLAKSGAKGDDLTVEERNLLSVAYKNVIGARRASWRIISSIEQKEEGKGNEDHVSAIRDYRSKVEAELSKICGNILSLLDSFLIPNASSSESKVFYLKMKGDYYRYLAEFKTGAERKEAAENTMHAYEAAQEIAGADLAPTHPIRLGLALNFSVFYYEILNSPDRACALAKQVFDEAIAELDSLGEESYKDSTLIMQLIRDNLTLWTSDMQEHWRFQTCSIMFILCHKPKGGGEGLTRIWHIIGFILCHKPKGGGKGLIKTASIENYSSMRAASEDLVHLFSKCPTSRGLAVEVCKWNLSCSPLLHTSHRTCPALLFSTLPIEATLLFHHLDTEMSTPTPKKNTPPRKSLELDHEYGLSMEGKLPKEHTDEDFPPDQLLIVFKVPEKKKTKVFLHMVHDHLYDAFCLLY</sequence>
<feature type="domain" description="14-3-3" evidence="2">
    <location>
        <begin position="6"/>
        <end position="250"/>
    </location>
</feature>
<dbReference type="SUPFAM" id="SSF48445">
    <property type="entry name" value="14-3-3 protein"/>
    <property type="match status" value="1"/>
</dbReference>
<dbReference type="InterPro" id="IPR023410">
    <property type="entry name" value="14-3-3_domain"/>
</dbReference>
<proteinExistence type="inferred from homology"/>
<evidence type="ECO:0000256" key="1">
    <source>
        <dbReference type="ARBA" id="ARBA00006141"/>
    </source>
</evidence>
<organism evidence="3 4">
    <name type="scientific">Adiantum capillus-veneris</name>
    <name type="common">Maidenhair fern</name>
    <dbReference type="NCBI Taxonomy" id="13818"/>
    <lineage>
        <taxon>Eukaryota</taxon>
        <taxon>Viridiplantae</taxon>
        <taxon>Streptophyta</taxon>
        <taxon>Embryophyta</taxon>
        <taxon>Tracheophyta</taxon>
        <taxon>Polypodiopsida</taxon>
        <taxon>Polypodiidae</taxon>
        <taxon>Polypodiales</taxon>
        <taxon>Pteridineae</taxon>
        <taxon>Pteridaceae</taxon>
        <taxon>Vittarioideae</taxon>
        <taxon>Adiantum</taxon>
    </lineage>
</organism>
<dbReference type="FunFam" id="1.20.190.20:FF:000002">
    <property type="entry name" value="14-3-3 protein epsilon"/>
    <property type="match status" value="1"/>
</dbReference>
<dbReference type="EMBL" id="JABFUD020000012">
    <property type="protein sequence ID" value="KAI5072494.1"/>
    <property type="molecule type" value="Genomic_DNA"/>
</dbReference>
<comment type="similarity">
    <text evidence="1">Belongs to the 14-3-3 family.</text>
</comment>
<evidence type="ECO:0000259" key="2">
    <source>
        <dbReference type="SMART" id="SM00101"/>
    </source>
</evidence>
<dbReference type="Pfam" id="PF00244">
    <property type="entry name" value="14-3-3"/>
    <property type="match status" value="1"/>
</dbReference>
<dbReference type="PRINTS" id="PR00305">
    <property type="entry name" value="1433ZETA"/>
</dbReference>
<dbReference type="Gene3D" id="1.20.190.20">
    <property type="entry name" value="14-3-3 domain"/>
    <property type="match status" value="1"/>
</dbReference>
<evidence type="ECO:0000313" key="3">
    <source>
        <dbReference type="EMBL" id="KAI5072494.1"/>
    </source>
</evidence>
<dbReference type="InterPro" id="IPR036815">
    <property type="entry name" value="14-3-3_dom_sf"/>
</dbReference>
<dbReference type="SMART" id="SM00101">
    <property type="entry name" value="14_3_3"/>
    <property type="match status" value="1"/>
</dbReference>
<comment type="caution">
    <text evidence="3">The sequence shown here is derived from an EMBL/GenBank/DDBJ whole genome shotgun (WGS) entry which is preliminary data.</text>
</comment>
<dbReference type="OrthoDB" id="10260625at2759"/>
<keyword evidence="4" id="KW-1185">Reference proteome</keyword>
<reference evidence="3" key="1">
    <citation type="submission" date="2021-01" db="EMBL/GenBank/DDBJ databases">
        <title>Adiantum capillus-veneris genome.</title>
        <authorList>
            <person name="Fang Y."/>
            <person name="Liao Q."/>
        </authorList>
    </citation>
    <scope>NUCLEOTIDE SEQUENCE</scope>
    <source>
        <strain evidence="3">H3</strain>
        <tissue evidence="3">Leaf</tissue>
    </source>
</reference>
<gene>
    <name evidence="3" type="ORF">GOP47_0012600</name>
</gene>
<dbReference type="Proteomes" id="UP000886520">
    <property type="component" value="Chromosome 12"/>
</dbReference>